<protein>
    <recommendedName>
        <fullName evidence="4">F-box protein</fullName>
    </recommendedName>
</protein>
<feature type="region of interest" description="Disordered" evidence="1">
    <location>
        <begin position="1"/>
        <end position="24"/>
    </location>
</feature>
<accession>A0ABC9BGH2</accession>
<proteinExistence type="predicted"/>
<reference evidence="2 3" key="2">
    <citation type="submission" date="2024-10" db="EMBL/GenBank/DDBJ databases">
        <authorList>
            <person name="Ryan C."/>
        </authorList>
    </citation>
    <scope>NUCLEOTIDE SEQUENCE [LARGE SCALE GENOMIC DNA]</scope>
</reference>
<dbReference type="EMBL" id="OZ075135">
    <property type="protein sequence ID" value="CAL5000102.1"/>
    <property type="molecule type" value="Genomic_DNA"/>
</dbReference>
<dbReference type="Proteomes" id="UP001497457">
    <property type="component" value="Chromosome 25rd"/>
</dbReference>
<dbReference type="AlphaFoldDB" id="A0ABC9BGH2"/>
<sequence length="375" mass="42504">MQKGEISEGSGLRMLTRESNEGGTTMMSKPRQYLYIILDDWVLGYSIHKVDLDSDQLIPIQLGCNAREVASYLPPPWIRFMASHELLFSFSDAMGSKILALHPKEEGNYDWGGFCFDIHEGSLSYFPRHTHQLRPIYFPIGNRLFALGGFSMELLDLQPLVSSSSQLDALSWCKVSDPPFDSVFVISHAILPDSQTIFVSVHNSKTTYSFHMAGDGSFKWKKHGDWLLPFVGRGHFDSKLNAWVGIALYQEEPGHICSCELASATPGQRPDVKYSKECLFSEDPVEAHVGATLIYMGQESKYCLVECIECCYRYDFEPKKADPHVSLMFRLTTFCLKIDENGDLTTGGSQRVRYYKAPNNEVSKLFLLRPQVFWV</sequence>
<dbReference type="Pfam" id="PF07893">
    <property type="entry name" value="DUF1668"/>
    <property type="match status" value="1"/>
</dbReference>
<dbReference type="PANTHER" id="PTHR33085">
    <property type="entry name" value="OS12G0113100 PROTEIN-RELATED"/>
    <property type="match status" value="1"/>
</dbReference>
<name>A0ABC9BGH2_9POAL</name>
<evidence type="ECO:0000256" key="1">
    <source>
        <dbReference type="SAM" id="MobiDB-lite"/>
    </source>
</evidence>
<gene>
    <name evidence="2" type="ORF">URODEC1_LOCUS64674</name>
</gene>
<evidence type="ECO:0008006" key="4">
    <source>
        <dbReference type="Google" id="ProtNLM"/>
    </source>
</evidence>
<dbReference type="InterPro" id="IPR012871">
    <property type="entry name" value="DUF1668_ORYSA"/>
</dbReference>
<evidence type="ECO:0000313" key="2">
    <source>
        <dbReference type="EMBL" id="CAL5000102.1"/>
    </source>
</evidence>
<reference evidence="3" key="1">
    <citation type="submission" date="2024-06" db="EMBL/GenBank/DDBJ databases">
        <authorList>
            <person name="Ryan C."/>
        </authorList>
    </citation>
    <scope>NUCLEOTIDE SEQUENCE [LARGE SCALE GENOMIC DNA]</scope>
</reference>
<organism evidence="2 3">
    <name type="scientific">Urochloa decumbens</name>
    <dbReference type="NCBI Taxonomy" id="240449"/>
    <lineage>
        <taxon>Eukaryota</taxon>
        <taxon>Viridiplantae</taxon>
        <taxon>Streptophyta</taxon>
        <taxon>Embryophyta</taxon>
        <taxon>Tracheophyta</taxon>
        <taxon>Spermatophyta</taxon>
        <taxon>Magnoliopsida</taxon>
        <taxon>Liliopsida</taxon>
        <taxon>Poales</taxon>
        <taxon>Poaceae</taxon>
        <taxon>PACMAD clade</taxon>
        <taxon>Panicoideae</taxon>
        <taxon>Panicodae</taxon>
        <taxon>Paniceae</taxon>
        <taxon>Melinidinae</taxon>
        <taxon>Urochloa</taxon>
    </lineage>
</organism>
<dbReference type="PANTHER" id="PTHR33085:SF62">
    <property type="entry name" value="OS03G0632600 PROTEIN"/>
    <property type="match status" value="1"/>
</dbReference>
<keyword evidence="3" id="KW-1185">Reference proteome</keyword>
<evidence type="ECO:0000313" key="3">
    <source>
        <dbReference type="Proteomes" id="UP001497457"/>
    </source>
</evidence>